<dbReference type="RefSeq" id="WP_168075663.1">
    <property type="nucleotide sequence ID" value="NZ_BAAAQJ010000019.1"/>
</dbReference>
<dbReference type="AlphaFoldDB" id="A0A8J3LG50"/>
<dbReference type="EMBL" id="BONU01000005">
    <property type="protein sequence ID" value="GIG72728.1"/>
    <property type="molecule type" value="Genomic_DNA"/>
</dbReference>
<name>A0A8J3LG50_9ACTN</name>
<evidence type="ECO:0000313" key="3">
    <source>
        <dbReference type="Proteomes" id="UP000653674"/>
    </source>
</evidence>
<comment type="caution">
    <text evidence="2">The sequence shown here is derived from an EMBL/GenBank/DDBJ whole genome shotgun (WGS) entry which is preliminary data.</text>
</comment>
<protein>
    <submittedName>
        <fullName evidence="2">Uncharacterized protein</fullName>
    </submittedName>
</protein>
<sequence length="48" mass="5147">MNTGNEPARSAEKQDELGRDHQELGRNPLEKTDTTEAPAEGAGSEPPD</sequence>
<evidence type="ECO:0000313" key="2">
    <source>
        <dbReference type="EMBL" id="GIG72728.1"/>
    </source>
</evidence>
<evidence type="ECO:0000256" key="1">
    <source>
        <dbReference type="SAM" id="MobiDB-lite"/>
    </source>
</evidence>
<reference evidence="2" key="1">
    <citation type="submission" date="2021-01" db="EMBL/GenBank/DDBJ databases">
        <title>Whole genome shotgun sequence of Planosporangium flavigriseum NBRC 105377.</title>
        <authorList>
            <person name="Komaki H."/>
            <person name="Tamura T."/>
        </authorList>
    </citation>
    <scope>NUCLEOTIDE SEQUENCE</scope>
    <source>
        <strain evidence="2">NBRC 105377</strain>
    </source>
</reference>
<feature type="region of interest" description="Disordered" evidence="1">
    <location>
        <begin position="1"/>
        <end position="48"/>
    </location>
</feature>
<proteinExistence type="predicted"/>
<dbReference type="Proteomes" id="UP000653674">
    <property type="component" value="Unassembled WGS sequence"/>
</dbReference>
<keyword evidence="3" id="KW-1185">Reference proteome</keyword>
<accession>A0A8J3LG50</accession>
<organism evidence="2 3">
    <name type="scientific">Planosporangium flavigriseum</name>
    <dbReference type="NCBI Taxonomy" id="373681"/>
    <lineage>
        <taxon>Bacteria</taxon>
        <taxon>Bacillati</taxon>
        <taxon>Actinomycetota</taxon>
        <taxon>Actinomycetes</taxon>
        <taxon>Micromonosporales</taxon>
        <taxon>Micromonosporaceae</taxon>
        <taxon>Planosporangium</taxon>
    </lineage>
</organism>
<gene>
    <name evidence="2" type="ORF">Pfl04_11320</name>
</gene>
<feature type="compositionally biased region" description="Basic and acidic residues" evidence="1">
    <location>
        <begin position="9"/>
        <end position="34"/>
    </location>
</feature>